<dbReference type="Gene3D" id="3.30.450.40">
    <property type="match status" value="1"/>
</dbReference>
<sequence>MELTQGIDGTRRVLDPALGPGPYPALAVNPSGTVTRLNDAARLLLGMAPGALMDDAAPAWLADAHHALTSAPLANVTHADMTHPGTSRPVAHGSIGDRAFEAHGVPDEGHGDPDAPPGPLAGTVWWLFDVTAHRRLERELADERERTAFLAEASSQLLASLNLERCMEVTVHLAARYLADAALVIAPGSGRGYPVSYCGPDGQVDHQDLVVDPAAVPGLAEAMQGFPPVASRWLDPAAAPPWIFRADLGDLAAMVVTALPGHGVPAGALVLLRRGGRRAFSEGDEMIARLFAARAGAAMSAARVYAEQASITETLMRELLPPSGRGLSEVELAARYRPSGAGELVGGDFYDLHPAAEGSDAEQESMVVLGDVCGKGLEAAVLTGKIRNTLQALLPLADDHKRVLELLNGTLLSSESTRFVTLVLASVRREGGHVRLRLTSAGHTRPLIVRAGGEVETADTGGSLIGVLDTITSTTATVLLEPGDTCLLYTDGITEAFGGPLGDEMFGDERLSGELTRCGGMPPEALVERVHMLASEWVGTGKHDDMAVVALTAPRRFHLSAVGGQGPGRFTA</sequence>
<evidence type="ECO:0000259" key="2">
    <source>
        <dbReference type="SMART" id="SM00331"/>
    </source>
</evidence>
<dbReference type="SMART" id="SM00331">
    <property type="entry name" value="PP2C_SIG"/>
    <property type="match status" value="1"/>
</dbReference>
<dbReference type="OrthoDB" id="5241041at2"/>
<dbReference type="GO" id="GO:0016791">
    <property type="term" value="F:phosphatase activity"/>
    <property type="evidence" value="ECO:0007669"/>
    <property type="project" value="TreeGrafter"/>
</dbReference>
<dbReference type="AlphaFoldDB" id="A0A239AZE7"/>
<reference evidence="4" key="1">
    <citation type="submission" date="2017-06" db="EMBL/GenBank/DDBJ databases">
        <authorList>
            <person name="Varghese N."/>
            <person name="Submissions S."/>
        </authorList>
    </citation>
    <scope>NUCLEOTIDE SEQUENCE [LARGE SCALE GENOMIC DNA]</scope>
    <source>
        <strain evidence="4">DSM 44485</strain>
    </source>
</reference>
<evidence type="ECO:0000256" key="1">
    <source>
        <dbReference type="ARBA" id="ARBA00022801"/>
    </source>
</evidence>
<dbReference type="Gene3D" id="3.60.40.10">
    <property type="entry name" value="PPM-type phosphatase domain"/>
    <property type="match status" value="1"/>
</dbReference>
<feature type="domain" description="PPM-type phosphatase" evidence="2">
    <location>
        <begin position="327"/>
        <end position="553"/>
    </location>
</feature>
<dbReference type="Proteomes" id="UP000198420">
    <property type="component" value="Unassembled WGS sequence"/>
</dbReference>
<protein>
    <submittedName>
        <fullName evidence="3">Stage II sporulation protein E (SpoIIE)</fullName>
    </submittedName>
</protein>
<keyword evidence="4" id="KW-1185">Reference proteome</keyword>
<dbReference type="Pfam" id="PF07228">
    <property type="entry name" value="SpoIIE"/>
    <property type="match status" value="1"/>
</dbReference>
<dbReference type="EMBL" id="FZNP01000009">
    <property type="protein sequence ID" value="SNS01085.1"/>
    <property type="molecule type" value="Genomic_DNA"/>
</dbReference>
<name>A0A239AZE7_9ACTN</name>
<evidence type="ECO:0000313" key="4">
    <source>
        <dbReference type="Proteomes" id="UP000198420"/>
    </source>
</evidence>
<organism evidence="3 4">
    <name type="scientific">Actinomadura mexicana</name>
    <dbReference type="NCBI Taxonomy" id="134959"/>
    <lineage>
        <taxon>Bacteria</taxon>
        <taxon>Bacillati</taxon>
        <taxon>Actinomycetota</taxon>
        <taxon>Actinomycetes</taxon>
        <taxon>Streptosporangiales</taxon>
        <taxon>Thermomonosporaceae</taxon>
        <taxon>Actinomadura</taxon>
    </lineage>
</organism>
<evidence type="ECO:0000313" key="3">
    <source>
        <dbReference type="EMBL" id="SNS01085.1"/>
    </source>
</evidence>
<keyword evidence="1" id="KW-0378">Hydrolase</keyword>
<proteinExistence type="predicted"/>
<dbReference type="RefSeq" id="WP_089314128.1">
    <property type="nucleotide sequence ID" value="NZ_FZNP01000009.1"/>
</dbReference>
<accession>A0A239AZE7</accession>
<dbReference type="SUPFAM" id="SSF81606">
    <property type="entry name" value="PP2C-like"/>
    <property type="match status" value="1"/>
</dbReference>
<dbReference type="InterPro" id="IPR001932">
    <property type="entry name" value="PPM-type_phosphatase-like_dom"/>
</dbReference>
<dbReference type="PANTHER" id="PTHR43156:SF2">
    <property type="entry name" value="STAGE II SPORULATION PROTEIN E"/>
    <property type="match status" value="1"/>
</dbReference>
<dbReference type="SUPFAM" id="SSF55781">
    <property type="entry name" value="GAF domain-like"/>
    <property type="match status" value="1"/>
</dbReference>
<gene>
    <name evidence="3" type="ORF">SAMN06265355_109317</name>
</gene>
<dbReference type="InterPro" id="IPR036457">
    <property type="entry name" value="PPM-type-like_dom_sf"/>
</dbReference>
<dbReference type="PANTHER" id="PTHR43156">
    <property type="entry name" value="STAGE II SPORULATION PROTEIN E-RELATED"/>
    <property type="match status" value="1"/>
</dbReference>
<dbReference type="InterPro" id="IPR052016">
    <property type="entry name" value="Bact_Sigma-Reg"/>
</dbReference>
<dbReference type="InterPro" id="IPR029016">
    <property type="entry name" value="GAF-like_dom_sf"/>
</dbReference>